<evidence type="ECO:0000313" key="2">
    <source>
        <dbReference type="Proteomes" id="UP000886998"/>
    </source>
</evidence>
<gene>
    <name evidence="1" type="ORF">TNIN_304781</name>
</gene>
<name>A0A8X6MJF0_9ARAC</name>
<dbReference type="EMBL" id="BMAV01027358">
    <property type="protein sequence ID" value="GFS58616.1"/>
    <property type="molecule type" value="Genomic_DNA"/>
</dbReference>
<organism evidence="1 2">
    <name type="scientific">Trichonephila inaurata madagascariensis</name>
    <dbReference type="NCBI Taxonomy" id="2747483"/>
    <lineage>
        <taxon>Eukaryota</taxon>
        <taxon>Metazoa</taxon>
        <taxon>Ecdysozoa</taxon>
        <taxon>Arthropoda</taxon>
        <taxon>Chelicerata</taxon>
        <taxon>Arachnida</taxon>
        <taxon>Araneae</taxon>
        <taxon>Araneomorphae</taxon>
        <taxon>Entelegynae</taxon>
        <taxon>Araneoidea</taxon>
        <taxon>Nephilidae</taxon>
        <taxon>Trichonephila</taxon>
        <taxon>Trichonephila inaurata</taxon>
    </lineage>
</organism>
<dbReference type="Proteomes" id="UP000886998">
    <property type="component" value="Unassembled WGS sequence"/>
</dbReference>
<keyword evidence="2" id="KW-1185">Reference proteome</keyword>
<accession>A0A8X6MJF0</accession>
<protein>
    <submittedName>
        <fullName evidence="1">Uncharacterized protein</fullName>
    </submittedName>
</protein>
<reference evidence="1" key="1">
    <citation type="submission" date="2020-08" db="EMBL/GenBank/DDBJ databases">
        <title>Multicomponent nature underlies the extraordinary mechanical properties of spider dragline silk.</title>
        <authorList>
            <person name="Kono N."/>
            <person name="Nakamura H."/>
            <person name="Mori M."/>
            <person name="Yoshida Y."/>
            <person name="Ohtoshi R."/>
            <person name="Malay A.D."/>
            <person name="Moran D.A.P."/>
            <person name="Tomita M."/>
            <person name="Numata K."/>
            <person name="Arakawa K."/>
        </authorList>
    </citation>
    <scope>NUCLEOTIDE SEQUENCE</scope>
</reference>
<evidence type="ECO:0000313" key="1">
    <source>
        <dbReference type="EMBL" id="GFS58616.1"/>
    </source>
</evidence>
<proteinExistence type="predicted"/>
<sequence>MSSADKMPYKCFILSAEEDPNHTTTDHHLHGNIRVLGYLPAKVALMDHGRSEFTLDDDEAAQEKEVARLLRLCAMKGHEKPAFCIMEITVWIFPVVKTPRIRLSVDANY</sequence>
<dbReference type="AlphaFoldDB" id="A0A8X6MJF0"/>
<comment type="caution">
    <text evidence="1">The sequence shown here is derived from an EMBL/GenBank/DDBJ whole genome shotgun (WGS) entry which is preliminary data.</text>
</comment>